<evidence type="ECO:0000259" key="4">
    <source>
        <dbReference type="Pfam" id="PF17763"/>
    </source>
</evidence>
<feature type="domain" description="L-asparaginase N-terminal" evidence="3">
    <location>
        <begin position="5"/>
        <end position="191"/>
    </location>
</feature>
<name>A0ABV0DLB2_9PSED</name>
<dbReference type="InterPro" id="IPR004550">
    <property type="entry name" value="AsnASE_II"/>
</dbReference>
<dbReference type="Gene3D" id="3.40.50.40">
    <property type="match status" value="1"/>
</dbReference>
<dbReference type="PIRSF" id="PIRSF001220">
    <property type="entry name" value="L-ASNase_gatD"/>
    <property type="match status" value="1"/>
</dbReference>
<reference evidence="5 6" key="1">
    <citation type="submission" date="2024-05" db="EMBL/GenBank/DDBJ databases">
        <title>Sequence of Lycoming College course isolates.</title>
        <authorList>
            <person name="Reigle C.A."/>
            <person name="Newman J.D."/>
        </authorList>
    </citation>
    <scope>NUCLEOTIDE SEQUENCE [LARGE SCALE GENOMIC DNA]</scope>
    <source>
        <strain evidence="5 6">CAR-09</strain>
    </source>
</reference>
<dbReference type="SFLD" id="SFLDS00057">
    <property type="entry name" value="Glutaminase/Asparaginase"/>
    <property type="match status" value="1"/>
</dbReference>
<protein>
    <submittedName>
        <fullName evidence="5">Asparaginase</fullName>
    </submittedName>
</protein>
<dbReference type="SUPFAM" id="SSF53774">
    <property type="entry name" value="Glutaminase/Asparaginase"/>
    <property type="match status" value="1"/>
</dbReference>
<dbReference type="PROSITE" id="PS51732">
    <property type="entry name" value="ASN_GLN_ASE_3"/>
    <property type="match status" value="1"/>
</dbReference>
<dbReference type="Pfam" id="PF00710">
    <property type="entry name" value="Asparaginase"/>
    <property type="match status" value="1"/>
</dbReference>
<dbReference type="InterPro" id="IPR027474">
    <property type="entry name" value="L-asparaginase_N"/>
</dbReference>
<dbReference type="InterPro" id="IPR027473">
    <property type="entry name" value="L-asparaginase_C"/>
</dbReference>
<sequence length="323" mass="33889">MMRLSVGSLGGTVSMQAEAAGQGVTPQLDCEALLAMLPQLRNIARIRTATLCLLPSASLGFETLLEVLAWAREEVEGGAQAVVLTQGTDTLEETAWFLDLLWPFEEPLIITGAMRSASQPGTDGPANLLAAVQVALDVCSRGRGVLVVINDQIHAAAAVRKTASLAMAAFESPGSGPVGVMVEGVARYRHPPLPRQVLSLPAHTTQRVALLESCLGADTALLQALPQLGYDGLVVAGFGAGHVSLAWAEAMMALASHMPVIVATRTGSGPTARSTYGFVGGEIDLQAKGMRMAGALCPRKCRILLWLLIGAGDVPQLEQWLPR</sequence>
<gene>
    <name evidence="5" type="ORF">ABFE88_16465</name>
</gene>
<dbReference type="Pfam" id="PF17763">
    <property type="entry name" value="Asparaginase_C"/>
    <property type="match status" value="1"/>
</dbReference>
<comment type="caution">
    <text evidence="5">The sequence shown here is derived from an EMBL/GenBank/DDBJ whole genome shotgun (WGS) entry which is preliminary data.</text>
</comment>
<dbReference type="Gene3D" id="3.40.50.1170">
    <property type="entry name" value="L-asparaginase, N-terminal domain"/>
    <property type="match status" value="1"/>
</dbReference>
<evidence type="ECO:0000256" key="1">
    <source>
        <dbReference type="ARBA" id="ARBA00010518"/>
    </source>
</evidence>
<keyword evidence="2" id="KW-0378">Hydrolase</keyword>
<organism evidence="5 6">
    <name type="scientific">Pseudomonas sichuanensis</name>
    <dbReference type="NCBI Taxonomy" id="2213015"/>
    <lineage>
        <taxon>Bacteria</taxon>
        <taxon>Pseudomonadati</taxon>
        <taxon>Pseudomonadota</taxon>
        <taxon>Gammaproteobacteria</taxon>
        <taxon>Pseudomonadales</taxon>
        <taxon>Pseudomonadaceae</taxon>
        <taxon>Pseudomonas</taxon>
    </lineage>
</organism>
<dbReference type="Proteomes" id="UP001424532">
    <property type="component" value="Unassembled WGS sequence"/>
</dbReference>
<evidence type="ECO:0000256" key="2">
    <source>
        <dbReference type="ARBA" id="ARBA00022801"/>
    </source>
</evidence>
<dbReference type="SMART" id="SM00870">
    <property type="entry name" value="Asparaginase"/>
    <property type="match status" value="1"/>
</dbReference>
<dbReference type="InterPro" id="IPR040919">
    <property type="entry name" value="Asparaginase_C"/>
</dbReference>
<dbReference type="PANTHER" id="PTHR11707:SF28">
    <property type="entry name" value="60 KDA LYSOPHOSPHOLIPASE"/>
    <property type="match status" value="1"/>
</dbReference>
<dbReference type="InterPro" id="IPR036152">
    <property type="entry name" value="Asp/glu_Ase-like_sf"/>
</dbReference>
<evidence type="ECO:0000313" key="6">
    <source>
        <dbReference type="Proteomes" id="UP001424532"/>
    </source>
</evidence>
<dbReference type="PANTHER" id="PTHR11707">
    <property type="entry name" value="L-ASPARAGINASE"/>
    <property type="match status" value="1"/>
</dbReference>
<dbReference type="CDD" id="cd08964">
    <property type="entry name" value="L-asparaginase_II"/>
    <property type="match status" value="1"/>
</dbReference>
<proteinExistence type="inferred from homology"/>
<evidence type="ECO:0000259" key="3">
    <source>
        <dbReference type="Pfam" id="PF00710"/>
    </source>
</evidence>
<dbReference type="EMBL" id="JBDLYL010000016">
    <property type="protein sequence ID" value="MEN8641241.1"/>
    <property type="molecule type" value="Genomic_DNA"/>
</dbReference>
<keyword evidence="6" id="KW-1185">Reference proteome</keyword>
<dbReference type="InterPro" id="IPR006034">
    <property type="entry name" value="Asparaginase/glutaminase-like"/>
</dbReference>
<evidence type="ECO:0000313" key="5">
    <source>
        <dbReference type="EMBL" id="MEN8641241.1"/>
    </source>
</evidence>
<feature type="domain" description="Asparaginase/glutaminase C-terminal" evidence="4">
    <location>
        <begin position="207"/>
        <end position="315"/>
    </location>
</feature>
<comment type="similarity">
    <text evidence="1">Belongs to the asparaginase 1 family.</text>
</comment>
<dbReference type="InterPro" id="IPR037152">
    <property type="entry name" value="L-asparaginase_N_sf"/>
</dbReference>
<accession>A0ABV0DLB2</accession>
<dbReference type="PRINTS" id="PR00139">
    <property type="entry name" value="ASNGLNASE"/>
</dbReference>
<dbReference type="PIRSF" id="PIRSF500176">
    <property type="entry name" value="L_ASNase"/>
    <property type="match status" value="1"/>
</dbReference>